<evidence type="ECO:0000259" key="1">
    <source>
        <dbReference type="Pfam" id="PF07811"/>
    </source>
</evidence>
<comment type="caution">
    <text evidence="2">The sequence shown here is derived from an EMBL/GenBank/DDBJ whole genome shotgun (WGS) entry which is preliminary data.</text>
</comment>
<reference evidence="2 3" key="1">
    <citation type="submission" date="2016-10" db="EMBL/GenBank/DDBJ databases">
        <title>Genome sequence of Streptomyces gilvigriseus MUSC 26.</title>
        <authorList>
            <person name="Lee L.-H."/>
            <person name="Ser H.-L."/>
        </authorList>
    </citation>
    <scope>NUCLEOTIDE SEQUENCE [LARGE SCALE GENOMIC DNA]</scope>
    <source>
        <strain evidence="2 3">MUSC 26</strain>
    </source>
</reference>
<dbReference type="Pfam" id="PF07811">
    <property type="entry name" value="TadE"/>
    <property type="match status" value="1"/>
</dbReference>
<name>A0A1J7C727_9ACTN</name>
<dbReference type="AlphaFoldDB" id="A0A1J7C727"/>
<organism evidence="2 3">
    <name type="scientific">Mangrovactinospora gilvigrisea</name>
    <dbReference type="NCBI Taxonomy" id="1428644"/>
    <lineage>
        <taxon>Bacteria</taxon>
        <taxon>Bacillati</taxon>
        <taxon>Actinomycetota</taxon>
        <taxon>Actinomycetes</taxon>
        <taxon>Kitasatosporales</taxon>
        <taxon>Streptomycetaceae</taxon>
        <taxon>Mangrovactinospora</taxon>
    </lineage>
</organism>
<dbReference type="Proteomes" id="UP000243342">
    <property type="component" value="Unassembled WGS sequence"/>
</dbReference>
<proteinExistence type="predicted"/>
<feature type="domain" description="TadE-like" evidence="1">
    <location>
        <begin position="1"/>
        <end position="35"/>
    </location>
</feature>
<evidence type="ECO:0000313" key="3">
    <source>
        <dbReference type="Proteomes" id="UP000243342"/>
    </source>
</evidence>
<sequence length="115" mass="12101">MAILFPVVLMLVLLVVQAGLWWYARQTALTAAREGSEAARMYGATPAAGAARARSVLDRLSTGLSDKQVSTAGSDGQDVRISVSVRAVSLVPGVPGKKLTQQVVAPVERWTVPGQ</sequence>
<gene>
    <name evidence="2" type="ORF">BIV57_21515</name>
</gene>
<dbReference type="InterPro" id="IPR012495">
    <property type="entry name" value="TadE-like_dom"/>
</dbReference>
<evidence type="ECO:0000313" key="2">
    <source>
        <dbReference type="EMBL" id="OIV35450.1"/>
    </source>
</evidence>
<keyword evidence="3" id="KW-1185">Reference proteome</keyword>
<accession>A0A1J7C727</accession>
<dbReference type="STRING" id="1428644.BIV57_21515"/>
<dbReference type="EMBL" id="MLCF01000152">
    <property type="protein sequence ID" value="OIV35450.1"/>
    <property type="molecule type" value="Genomic_DNA"/>
</dbReference>
<protein>
    <recommendedName>
        <fullName evidence="1">TadE-like domain-containing protein</fullName>
    </recommendedName>
</protein>